<name>A0ABU2GFS2_9EURY</name>
<evidence type="ECO:0000256" key="2">
    <source>
        <dbReference type="SAM" id="Phobius"/>
    </source>
</evidence>
<feature type="region of interest" description="Disordered" evidence="1">
    <location>
        <begin position="1"/>
        <end position="22"/>
    </location>
</feature>
<feature type="transmembrane region" description="Helical" evidence="2">
    <location>
        <begin position="29"/>
        <end position="50"/>
    </location>
</feature>
<accession>A0ABU2GFS2</accession>
<keyword evidence="2" id="KW-0472">Membrane</keyword>
<keyword evidence="2" id="KW-1133">Transmembrane helix</keyword>
<dbReference type="Proteomes" id="UP001257060">
    <property type="component" value="Unassembled WGS sequence"/>
</dbReference>
<sequence length="89" mass="9270">MPPDAQTDGAPARDDRPTGGPAASGLTRALSYLGAALVVLLGVVAGLYWLFAAAEWSLLVGALLLVAVVGTVLYGARRARKTSTPYWRT</sequence>
<feature type="transmembrane region" description="Helical" evidence="2">
    <location>
        <begin position="56"/>
        <end position="76"/>
    </location>
</feature>
<keyword evidence="2" id="KW-0812">Transmembrane</keyword>
<gene>
    <name evidence="3" type="ORF">NDI76_10545</name>
</gene>
<keyword evidence="4" id="KW-1185">Reference proteome</keyword>
<reference evidence="3 4" key="1">
    <citation type="submission" date="2022-06" db="EMBL/GenBank/DDBJ databases">
        <title>Halogeometricum sp. a new haloarchaeum isolate from saline soil.</title>
        <authorList>
            <person name="Strakova D."/>
            <person name="Galisteo C."/>
            <person name="Sanchez-Porro C."/>
            <person name="Ventosa A."/>
        </authorList>
    </citation>
    <scope>NUCLEOTIDE SEQUENCE [LARGE SCALE GENOMIC DNA]</scope>
    <source>
        <strain evidence="3 4">S1BR25-6</strain>
    </source>
</reference>
<dbReference type="RefSeq" id="WP_310924039.1">
    <property type="nucleotide sequence ID" value="NZ_JAMQOP010000002.1"/>
</dbReference>
<proteinExistence type="predicted"/>
<evidence type="ECO:0000313" key="3">
    <source>
        <dbReference type="EMBL" id="MDS0299179.1"/>
    </source>
</evidence>
<dbReference type="EMBL" id="JAMQOP010000002">
    <property type="protein sequence ID" value="MDS0299179.1"/>
    <property type="molecule type" value="Genomic_DNA"/>
</dbReference>
<comment type="caution">
    <text evidence="3">The sequence shown here is derived from an EMBL/GenBank/DDBJ whole genome shotgun (WGS) entry which is preliminary data.</text>
</comment>
<organism evidence="3 4">
    <name type="scientific">Halogeometricum salsisoli</name>
    <dbReference type="NCBI Taxonomy" id="2950536"/>
    <lineage>
        <taxon>Archaea</taxon>
        <taxon>Methanobacteriati</taxon>
        <taxon>Methanobacteriota</taxon>
        <taxon>Stenosarchaea group</taxon>
        <taxon>Halobacteria</taxon>
        <taxon>Halobacteriales</taxon>
        <taxon>Haloferacaceae</taxon>
        <taxon>Halogeometricum</taxon>
    </lineage>
</organism>
<evidence type="ECO:0000256" key="1">
    <source>
        <dbReference type="SAM" id="MobiDB-lite"/>
    </source>
</evidence>
<evidence type="ECO:0000313" key="4">
    <source>
        <dbReference type="Proteomes" id="UP001257060"/>
    </source>
</evidence>
<protein>
    <submittedName>
        <fullName evidence="3">Uncharacterized protein</fullName>
    </submittedName>
</protein>